<dbReference type="Gene3D" id="2.70.160.11">
    <property type="entry name" value="Hnrnp arginine n-methyltransferase1"/>
    <property type="match status" value="1"/>
</dbReference>
<evidence type="ECO:0000256" key="4">
    <source>
        <dbReference type="PROSITE-ProRule" id="PRU01015"/>
    </source>
</evidence>
<dbReference type="InterPro" id="IPR025799">
    <property type="entry name" value="Arg_MeTrfase"/>
</dbReference>
<feature type="domain" description="Protein arginine N-methyltransferase" evidence="7">
    <location>
        <begin position="226"/>
        <end position="421"/>
    </location>
</feature>
<dbReference type="STRING" id="3068.D8UHM9"/>
<dbReference type="PANTHER" id="PTHR11006:SF89">
    <property type="entry name" value="PROTEIN ARGININE N-METHYLTRANSFERASE 3-RELATED"/>
    <property type="match status" value="1"/>
</dbReference>
<dbReference type="GO" id="GO:0042054">
    <property type="term" value="F:histone methyltransferase activity"/>
    <property type="evidence" value="ECO:0007669"/>
    <property type="project" value="TreeGrafter"/>
</dbReference>
<accession>D8UHM9</accession>
<organism evidence="9">
    <name type="scientific">Volvox carteri f. nagariensis</name>
    <dbReference type="NCBI Taxonomy" id="3068"/>
    <lineage>
        <taxon>Eukaryota</taxon>
        <taxon>Viridiplantae</taxon>
        <taxon>Chlorophyta</taxon>
        <taxon>core chlorophytes</taxon>
        <taxon>Chlorophyceae</taxon>
        <taxon>CS clade</taxon>
        <taxon>Chlamydomonadales</taxon>
        <taxon>Volvocaceae</taxon>
        <taxon>Volvox</taxon>
    </lineage>
</organism>
<evidence type="ECO:0000256" key="3">
    <source>
        <dbReference type="ARBA" id="ARBA00022691"/>
    </source>
</evidence>
<evidence type="ECO:0000313" key="9">
    <source>
        <dbReference type="Proteomes" id="UP000001058"/>
    </source>
</evidence>
<keyword evidence="1 4" id="KW-0489">Methyltransferase</keyword>
<dbReference type="InterPro" id="IPR041698">
    <property type="entry name" value="Methyltransf_25"/>
</dbReference>
<dbReference type="PANTHER" id="PTHR11006">
    <property type="entry name" value="PROTEIN ARGININE N-METHYLTRANSFERASE"/>
    <property type="match status" value="1"/>
</dbReference>
<name>D8UHM9_VOLCA</name>
<dbReference type="OrthoDB" id="7848332at2759"/>
<evidence type="ECO:0000256" key="2">
    <source>
        <dbReference type="ARBA" id="ARBA00022679"/>
    </source>
</evidence>
<evidence type="ECO:0008006" key="10">
    <source>
        <dbReference type="Google" id="ProtNLM"/>
    </source>
</evidence>
<feature type="compositionally biased region" description="Polar residues" evidence="5">
    <location>
        <begin position="8"/>
        <end position="17"/>
    </location>
</feature>
<dbReference type="InterPro" id="IPR055135">
    <property type="entry name" value="PRMT_dom"/>
</dbReference>
<dbReference type="GO" id="GO:0016274">
    <property type="term" value="F:protein-arginine N-methyltransferase activity"/>
    <property type="evidence" value="ECO:0007669"/>
    <property type="project" value="InterPro"/>
</dbReference>
<dbReference type="AlphaFoldDB" id="D8UHM9"/>
<protein>
    <recommendedName>
        <fullName evidence="10">Methyltransferase domain-containing protein</fullName>
    </recommendedName>
</protein>
<dbReference type="InterPro" id="IPR029063">
    <property type="entry name" value="SAM-dependent_MTases_sf"/>
</dbReference>
<dbReference type="GO" id="GO:0032259">
    <property type="term" value="P:methylation"/>
    <property type="evidence" value="ECO:0007669"/>
    <property type="project" value="UniProtKB-KW"/>
</dbReference>
<feature type="domain" description="Methyltransferase" evidence="6">
    <location>
        <begin position="118"/>
        <end position="220"/>
    </location>
</feature>
<keyword evidence="2 4" id="KW-0808">Transferase</keyword>
<dbReference type="Pfam" id="PF13649">
    <property type="entry name" value="Methyltransf_25"/>
    <property type="match status" value="1"/>
</dbReference>
<feature type="region of interest" description="Disordered" evidence="5">
    <location>
        <begin position="303"/>
        <end position="323"/>
    </location>
</feature>
<reference evidence="8 9" key="1">
    <citation type="journal article" date="2010" name="Science">
        <title>Genomic analysis of organismal complexity in the multicellular green alga Volvox carteri.</title>
        <authorList>
            <person name="Prochnik S.E."/>
            <person name="Umen J."/>
            <person name="Nedelcu A.M."/>
            <person name="Hallmann A."/>
            <person name="Miller S.M."/>
            <person name="Nishii I."/>
            <person name="Ferris P."/>
            <person name="Kuo A."/>
            <person name="Mitros T."/>
            <person name="Fritz-Laylin L.K."/>
            <person name="Hellsten U."/>
            <person name="Chapman J."/>
            <person name="Simakov O."/>
            <person name="Rensing S.A."/>
            <person name="Terry A."/>
            <person name="Pangilinan J."/>
            <person name="Kapitonov V."/>
            <person name="Jurka J."/>
            <person name="Salamov A."/>
            <person name="Shapiro H."/>
            <person name="Schmutz J."/>
            <person name="Grimwood J."/>
            <person name="Lindquist E."/>
            <person name="Lucas S."/>
            <person name="Grigoriev I.V."/>
            <person name="Schmitt R."/>
            <person name="Kirk D."/>
            <person name="Rokhsar D.S."/>
        </authorList>
    </citation>
    <scope>NUCLEOTIDE SEQUENCE [LARGE SCALE GENOMIC DNA]</scope>
    <source>
        <strain evidence="9">f. Nagariensis / Eve</strain>
    </source>
</reference>
<feature type="region of interest" description="Disordered" evidence="5">
    <location>
        <begin position="1"/>
        <end position="62"/>
    </location>
</feature>
<dbReference type="PROSITE" id="PS51678">
    <property type="entry name" value="SAM_MT_PRMT"/>
    <property type="match status" value="1"/>
</dbReference>
<keyword evidence="3 4" id="KW-0949">S-adenosyl-L-methionine</keyword>
<gene>
    <name evidence="8" type="ORF">VOLCADRAFT_99370</name>
</gene>
<evidence type="ECO:0000256" key="1">
    <source>
        <dbReference type="ARBA" id="ARBA00022603"/>
    </source>
</evidence>
<evidence type="ECO:0000259" key="7">
    <source>
        <dbReference type="Pfam" id="PF22528"/>
    </source>
</evidence>
<dbReference type="KEGG" id="vcn:VOLCADRAFT_99370"/>
<evidence type="ECO:0000259" key="6">
    <source>
        <dbReference type="Pfam" id="PF13649"/>
    </source>
</evidence>
<dbReference type="EMBL" id="GL378407">
    <property type="protein sequence ID" value="EFJ40775.1"/>
    <property type="molecule type" value="Genomic_DNA"/>
</dbReference>
<dbReference type="Pfam" id="PF22528">
    <property type="entry name" value="PRMT_C"/>
    <property type="match status" value="1"/>
</dbReference>
<dbReference type="Proteomes" id="UP000001058">
    <property type="component" value="Unassembled WGS sequence"/>
</dbReference>
<dbReference type="CDD" id="cd02440">
    <property type="entry name" value="AdoMet_MTases"/>
    <property type="match status" value="1"/>
</dbReference>
<dbReference type="GeneID" id="9623271"/>
<evidence type="ECO:0000313" key="8">
    <source>
        <dbReference type="EMBL" id="EFJ40775.1"/>
    </source>
</evidence>
<proteinExistence type="predicted"/>
<dbReference type="GO" id="GO:0005634">
    <property type="term" value="C:nucleus"/>
    <property type="evidence" value="ECO:0007669"/>
    <property type="project" value="TreeGrafter"/>
</dbReference>
<dbReference type="eggNOG" id="KOG1499">
    <property type="taxonomic scope" value="Eukaryota"/>
</dbReference>
<feature type="compositionally biased region" description="Acidic residues" evidence="5">
    <location>
        <begin position="310"/>
        <end position="323"/>
    </location>
</feature>
<dbReference type="SUPFAM" id="SSF53335">
    <property type="entry name" value="S-adenosyl-L-methionine-dependent methyltransferases"/>
    <property type="match status" value="1"/>
</dbReference>
<evidence type="ECO:0000256" key="5">
    <source>
        <dbReference type="SAM" id="MobiDB-lite"/>
    </source>
</evidence>
<sequence length="441" mass="48219">MAGCLTGRRSTSRQVSTPPLLPRHSVEAAHPQLRRCRRAQEAGTGEDEEEGEEEGEDDDDDDISFASRLAASDLNAAYFRRWDDPAVHQSMMQDRVLTAAWREALAAAPPGALEGRTVLDVGCGLGLLSMLAAKAGAARVVAVDGSEGAVDAARRIIKANGLSDKITVVHGVLEELDELPGMSPSGFDVVMSNWMGPALLGGGMMATLAHAIKKWLRPGGVVLPDRVSLWAAGLEDRDALQEAKESWSRVAGLDMSAALSQVIKHPRRDVITRKAQLLTAPQRLAVWDLTELRPEHVLVMRRSGGRDRNEEEEEEEGEEEEQEEAVYASCPFRFTSLRDERLFGLVLFWEALWTWGGALEGEGKSPVRFTTHPLASSTHYQQIMIDMPRTVRVAADDEVSGELVLKPGSTDPRDVEMQLRVEHGGAQQPITASYRVAHLAV</sequence>
<keyword evidence="9" id="KW-1185">Reference proteome</keyword>
<dbReference type="InParanoid" id="D8UHM9"/>
<feature type="compositionally biased region" description="Acidic residues" evidence="5">
    <location>
        <begin position="44"/>
        <end position="62"/>
    </location>
</feature>
<dbReference type="RefSeq" id="XP_002958150.1">
    <property type="nucleotide sequence ID" value="XM_002958104.1"/>
</dbReference>
<dbReference type="Gene3D" id="3.40.50.150">
    <property type="entry name" value="Vaccinia Virus protein VP39"/>
    <property type="match status" value="1"/>
</dbReference>